<accession>A0A0D7ATB4</accession>
<proteinExistence type="predicted"/>
<dbReference type="EMBL" id="KN880976">
    <property type="protein sequence ID" value="KIY61320.1"/>
    <property type="molecule type" value="Genomic_DNA"/>
</dbReference>
<dbReference type="Proteomes" id="UP000054007">
    <property type="component" value="Unassembled WGS sequence"/>
</dbReference>
<keyword evidence="4" id="KW-1185">Reference proteome</keyword>
<organism evidence="2 4">
    <name type="scientific">Cylindrobasidium torrendii FP15055 ss-10</name>
    <dbReference type="NCBI Taxonomy" id="1314674"/>
    <lineage>
        <taxon>Eukaryota</taxon>
        <taxon>Fungi</taxon>
        <taxon>Dikarya</taxon>
        <taxon>Basidiomycota</taxon>
        <taxon>Agaricomycotina</taxon>
        <taxon>Agaricomycetes</taxon>
        <taxon>Agaricomycetidae</taxon>
        <taxon>Agaricales</taxon>
        <taxon>Marasmiineae</taxon>
        <taxon>Physalacriaceae</taxon>
        <taxon>Cylindrobasidium</taxon>
    </lineage>
</organism>
<reference evidence="2 4" key="1">
    <citation type="journal article" date="2015" name="Fungal Genet. Biol.">
        <title>Evolution of novel wood decay mechanisms in Agaricales revealed by the genome sequences of Fistulina hepatica and Cylindrobasidium torrendii.</title>
        <authorList>
            <person name="Floudas D."/>
            <person name="Held B.W."/>
            <person name="Riley R."/>
            <person name="Nagy L.G."/>
            <person name="Koehler G."/>
            <person name="Ransdell A.S."/>
            <person name="Younus H."/>
            <person name="Chow J."/>
            <person name="Chiniquy J."/>
            <person name="Lipzen A."/>
            <person name="Tritt A."/>
            <person name="Sun H."/>
            <person name="Haridas S."/>
            <person name="LaButti K."/>
            <person name="Ohm R.A."/>
            <person name="Kues U."/>
            <person name="Blanchette R.A."/>
            <person name="Grigoriev I.V."/>
            <person name="Minto R.E."/>
            <person name="Hibbett D.S."/>
        </authorList>
    </citation>
    <scope>NUCLEOTIDE SEQUENCE [LARGE SCALE GENOMIC DNA]</scope>
    <source>
        <strain evidence="2 4">FP15055 ss-10</strain>
    </source>
</reference>
<protein>
    <submittedName>
        <fullName evidence="2">Uncharacterized protein</fullName>
    </submittedName>
</protein>
<evidence type="ECO:0000313" key="2">
    <source>
        <dbReference type="EMBL" id="KIY61225.1"/>
    </source>
</evidence>
<evidence type="ECO:0000256" key="1">
    <source>
        <dbReference type="SAM" id="MobiDB-lite"/>
    </source>
</evidence>
<gene>
    <name evidence="3" type="ORF">CYLTODRAFT_427595</name>
    <name evidence="2" type="ORF">CYLTODRAFT_427638</name>
</gene>
<name>A0A0D7ATB4_9AGAR</name>
<evidence type="ECO:0000313" key="3">
    <source>
        <dbReference type="EMBL" id="KIY61320.1"/>
    </source>
</evidence>
<dbReference type="AlphaFoldDB" id="A0A0D7ATB4"/>
<feature type="region of interest" description="Disordered" evidence="1">
    <location>
        <begin position="1"/>
        <end position="25"/>
    </location>
</feature>
<evidence type="ECO:0000313" key="4">
    <source>
        <dbReference type="Proteomes" id="UP000054007"/>
    </source>
</evidence>
<feature type="compositionally biased region" description="Basic and acidic residues" evidence="1">
    <location>
        <begin position="14"/>
        <end position="25"/>
    </location>
</feature>
<dbReference type="EMBL" id="KN881006">
    <property type="protein sequence ID" value="KIY61225.1"/>
    <property type="molecule type" value="Genomic_DNA"/>
</dbReference>
<sequence>MLALSVGENEEGVEERGEATGEEKEAIDTQFWRAERHDYWRISLAKMCFTATWRYPIFLSTKATIV</sequence>